<dbReference type="EMBL" id="CP060414">
    <property type="protein sequence ID" value="QNT59667.1"/>
    <property type="molecule type" value="Genomic_DNA"/>
</dbReference>
<dbReference type="InterPro" id="IPR009045">
    <property type="entry name" value="Zn_M74/Hedgehog-like"/>
</dbReference>
<dbReference type="GO" id="GO:0071555">
    <property type="term" value="P:cell wall organization"/>
    <property type="evidence" value="ECO:0007669"/>
    <property type="project" value="UniProtKB-KW"/>
</dbReference>
<evidence type="ECO:0000256" key="7">
    <source>
        <dbReference type="ARBA" id="ARBA00022833"/>
    </source>
</evidence>
<evidence type="ECO:0000256" key="3">
    <source>
        <dbReference type="ARBA" id="ARBA00022670"/>
    </source>
</evidence>
<dbReference type="InterPro" id="IPR010275">
    <property type="entry name" value="MepK"/>
</dbReference>
<evidence type="ECO:0000313" key="13">
    <source>
        <dbReference type="Proteomes" id="UP000516412"/>
    </source>
</evidence>
<gene>
    <name evidence="12" type="ORF">H7A79_0779</name>
</gene>
<evidence type="ECO:0000313" key="12">
    <source>
        <dbReference type="EMBL" id="QNT59667.1"/>
    </source>
</evidence>
<evidence type="ECO:0000256" key="9">
    <source>
        <dbReference type="ARBA" id="ARBA00023316"/>
    </source>
</evidence>
<dbReference type="PANTHER" id="PTHR37425">
    <property type="match status" value="1"/>
</dbReference>
<dbReference type="AlphaFoldDB" id="A0A7H1MDF2"/>
<evidence type="ECO:0000256" key="11">
    <source>
        <dbReference type="ARBA" id="ARBA00093666"/>
    </source>
</evidence>
<evidence type="ECO:0000256" key="8">
    <source>
        <dbReference type="ARBA" id="ARBA00023049"/>
    </source>
</evidence>
<sequence>MDRRIFLKSAAAAVAYTAVGSAGILFSDEAEAVGTAAAHPFWLKDRYIDCVRADTKERARIEFYGNGRYLRDGYRHACYFFRDAKDNNAVAQMDVQLFNLIYAIQEWARMAGKSNPLLTINSGYRTPRRNSRIEGAALNSMHIHGKAADIVVCGIEPWRVAEMAKHFRGGGVGTYRGFTHIDTGRMREWLGK</sequence>
<dbReference type="PROSITE" id="PS51318">
    <property type="entry name" value="TAT"/>
    <property type="match status" value="1"/>
</dbReference>
<dbReference type="RefSeq" id="WP_187001158.1">
    <property type="nucleotide sequence ID" value="NZ_CP060414.2"/>
</dbReference>
<accession>A0A7H1MDF2</accession>
<dbReference type="InterPro" id="IPR006311">
    <property type="entry name" value="TAT_signal"/>
</dbReference>
<dbReference type="GO" id="GO:0008237">
    <property type="term" value="F:metallopeptidase activity"/>
    <property type="evidence" value="ECO:0007669"/>
    <property type="project" value="UniProtKB-KW"/>
</dbReference>
<keyword evidence="8" id="KW-0482">Metalloprotease</keyword>
<evidence type="ECO:0000256" key="2">
    <source>
        <dbReference type="ARBA" id="ARBA00004776"/>
    </source>
</evidence>
<dbReference type="Pfam" id="PF05951">
    <property type="entry name" value="Peptidase_M15_2"/>
    <property type="match status" value="1"/>
</dbReference>
<evidence type="ECO:0000256" key="1">
    <source>
        <dbReference type="ARBA" id="ARBA00001947"/>
    </source>
</evidence>
<dbReference type="GO" id="GO:0006508">
    <property type="term" value="P:proteolysis"/>
    <property type="evidence" value="ECO:0007669"/>
    <property type="project" value="UniProtKB-KW"/>
</dbReference>
<keyword evidence="13" id="KW-1185">Reference proteome</keyword>
<dbReference type="KEGG" id="nmus:H7A79_0779"/>
<keyword evidence="9" id="KW-0961">Cell wall biogenesis/degradation</keyword>
<protein>
    <recommendedName>
        <fullName evidence="11">Murein endopeptidase K</fullName>
    </recommendedName>
</protein>
<dbReference type="PANTHER" id="PTHR37425:SF1">
    <property type="entry name" value="OUTER MEMBRANE PROTEIN"/>
    <property type="match status" value="1"/>
</dbReference>
<reference evidence="12" key="1">
    <citation type="submission" date="2024-06" db="EMBL/GenBank/DDBJ databases">
        <title>Complete Genome Sequence of mouse commensal type strain Neisseria musculi.</title>
        <authorList>
            <person name="Thapa E."/>
            <person name="Aluvathingal J."/>
            <person name="Nadendla S."/>
            <person name="Mehta A."/>
            <person name="Tettelin H."/>
            <person name="Weyand N.J."/>
        </authorList>
    </citation>
    <scope>NUCLEOTIDE SEQUENCE</scope>
    <source>
        <strain evidence="12">NW831</strain>
    </source>
</reference>
<comment type="similarity">
    <text evidence="10">Belongs to the peptidase M15 family.</text>
</comment>
<keyword evidence="7" id="KW-0862">Zinc</keyword>
<comment type="cofactor">
    <cofactor evidence="1">
        <name>Zn(2+)</name>
        <dbReference type="ChEBI" id="CHEBI:29105"/>
    </cofactor>
</comment>
<evidence type="ECO:0000256" key="6">
    <source>
        <dbReference type="ARBA" id="ARBA00022801"/>
    </source>
</evidence>
<keyword evidence="5" id="KW-0732">Signal</keyword>
<dbReference type="Proteomes" id="UP000516412">
    <property type="component" value="Chromosome"/>
</dbReference>
<keyword evidence="3" id="KW-0645">Protease</keyword>
<name>A0A7H1MDF2_9NEIS</name>
<dbReference type="SUPFAM" id="SSF55166">
    <property type="entry name" value="Hedgehog/DD-peptidase"/>
    <property type="match status" value="1"/>
</dbReference>
<keyword evidence="4" id="KW-0479">Metal-binding</keyword>
<dbReference type="GO" id="GO:0046872">
    <property type="term" value="F:metal ion binding"/>
    <property type="evidence" value="ECO:0007669"/>
    <property type="project" value="UniProtKB-KW"/>
</dbReference>
<proteinExistence type="inferred from homology"/>
<dbReference type="Gene3D" id="3.30.1380.10">
    <property type="match status" value="1"/>
</dbReference>
<keyword evidence="6" id="KW-0378">Hydrolase</keyword>
<comment type="pathway">
    <text evidence="2">Cell wall biogenesis; cell wall polysaccharide biosynthesis.</text>
</comment>
<evidence type="ECO:0000256" key="4">
    <source>
        <dbReference type="ARBA" id="ARBA00022723"/>
    </source>
</evidence>
<organism evidence="12 13">
    <name type="scientific">Neisseria musculi</name>
    <dbReference type="NCBI Taxonomy" id="1815583"/>
    <lineage>
        <taxon>Bacteria</taxon>
        <taxon>Pseudomonadati</taxon>
        <taxon>Pseudomonadota</taxon>
        <taxon>Betaproteobacteria</taxon>
        <taxon>Neisseriales</taxon>
        <taxon>Neisseriaceae</taxon>
        <taxon>Neisseria</taxon>
    </lineage>
</organism>
<evidence type="ECO:0000256" key="5">
    <source>
        <dbReference type="ARBA" id="ARBA00022729"/>
    </source>
</evidence>
<evidence type="ECO:0000256" key="10">
    <source>
        <dbReference type="ARBA" id="ARBA00093448"/>
    </source>
</evidence>